<dbReference type="OrthoDB" id="5986966at2"/>
<dbReference type="InterPro" id="IPR010260">
    <property type="entry name" value="AlpA"/>
</dbReference>
<dbReference type="Proteomes" id="UP000469927">
    <property type="component" value="Unassembled WGS sequence"/>
</dbReference>
<protein>
    <submittedName>
        <fullName evidence="2">AlpA family phage regulatory protein</fullName>
    </submittedName>
</protein>
<reference evidence="1 4" key="2">
    <citation type="submission" date="2019-08" db="EMBL/GenBank/DDBJ databases">
        <title>Prevalence, distribution, and phylogeny of type two toxin-antitoxin genes possessed by Cronobacter species where C. sakazakii homologs follow sequence type lineages.</title>
        <authorList>
            <person name="Finkelstein S."/>
            <person name="Negrete F."/>
            <person name="Jang H."/>
            <person name="Gopinath G.R."/>
            <person name="Tall B.D."/>
        </authorList>
    </citation>
    <scope>NUCLEOTIDE SEQUENCE [LARGE SCALE GENOMIC DNA]</scope>
    <source>
        <strain evidence="1 4">MOD1_GK1257</strain>
    </source>
</reference>
<dbReference type="Gene3D" id="1.10.238.160">
    <property type="match status" value="1"/>
</dbReference>
<dbReference type="Pfam" id="PF05930">
    <property type="entry name" value="Phage_AlpA"/>
    <property type="match status" value="1"/>
</dbReference>
<name>A0A2T7AXE2_9ENTR</name>
<accession>A0A2T7AXE2</accession>
<dbReference type="AlphaFoldDB" id="A0A2T7AXE2"/>
<evidence type="ECO:0000313" key="2">
    <source>
        <dbReference type="EMBL" id="PUX16969.1"/>
    </source>
</evidence>
<proteinExistence type="predicted"/>
<organism evidence="2 3">
    <name type="scientific">Cronobacter muytjensii</name>
    <dbReference type="NCBI Taxonomy" id="413501"/>
    <lineage>
        <taxon>Bacteria</taxon>
        <taxon>Pseudomonadati</taxon>
        <taxon>Pseudomonadota</taxon>
        <taxon>Gammaproteobacteria</taxon>
        <taxon>Enterobacterales</taxon>
        <taxon>Enterobacteriaceae</taxon>
        <taxon>Cronobacter</taxon>
    </lineage>
</organism>
<evidence type="ECO:0000313" key="3">
    <source>
        <dbReference type="Proteomes" id="UP000244378"/>
    </source>
</evidence>
<comment type="caution">
    <text evidence="2">The sequence shown here is derived from an EMBL/GenBank/DDBJ whole genome shotgun (WGS) entry which is preliminary data.</text>
</comment>
<dbReference type="EMBL" id="MSAE01000005">
    <property type="protein sequence ID" value="PUX16969.1"/>
    <property type="molecule type" value="Genomic_DNA"/>
</dbReference>
<dbReference type="EMBL" id="WAGD01000011">
    <property type="protein sequence ID" value="KAB0884656.1"/>
    <property type="molecule type" value="Genomic_DNA"/>
</dbReference>
<keyword evidence="4" id="KW-1185">Reference proteome</keyword>
<gene>
    <name evidence="2" type="ORF">AUN14_04945</name>
    <name evidence="1" type="ORF">FZI19_04830</name>
</gene>
<sequence length="72" mass="8777">MNNLPTPETELMNDKLVDMVFITTFTGLTDKWFYKLIKDGLFPRPIKFGRSSRWRESDVRRWLMERIEESRH</sequence>
<dbReference type="Proteomes" id="UP000244378">
    <property type="component" value="Unassembled WGS sequence"/>
</dbReference>
<reference evidence="2 3" key="1">
    <citation type="submission" date="2016-12" db="EMBL/GenBank/DDBJ databases">
        <title>Analysis of the Molecular Diversity Among Cronobacter Species Isolated from Filth Flies Using a Pan Genomic DNA Microarray.</title>
        <authorList>
            <person name="Pava-Ripoll M."/>
            <person name="Tall B."/>
            <person name="Farber J."/>
            <person name="Fanning S."/>
            <person name="Lehner A."/>
            <person name="Stephan R."/>
            <person name="Pagotto F."/>
            <person name="Iverson C."/>
            <person name="Ziobro G."/>
            <person name="Miller A."/>
            <person name="Pearson R."/>
            <person name="Yan Q."/>
            <person name="Kim M."/>
            <person name="Jeong S."/>
            <person name="Park J."/>
            <person name="Jun S."/>
            <person name="Choi H."/>
            <person name="Chung T."/>
            <person name="Yoo Y."/>
            <person name="Park E."/>
            <person name="Hwang S."/>
            <person name="Lee B."/>
            <person name="Sathyamoorthy V."/>
            <person name="Carter L."/>
            <person name="Mammel M."/>
            <person name="Jackson S."/>
            <person name="Kothary M."/>
            <person name="Patel I."/>
            <person name="Grim C."/>
            <person name="Gopinath G."/>
            <person name="Gangiredla J."/>
            <person name="Chase H."/>
        </authorList>
    </citation>
    <scope>NUCLEOTIDE SEQUENCE [LARGE SCALE GENOMIC DNA]</scope>
    <source>
        <strain evidence="2 3">MOD1-Md1s</strain>
    </source>
</reference>
<dbReference type="RefSeq" id="WP_075192546.1">
    <property type="nucleotide sequence ID" value="NZ_JADKNN010000018.1"/>
</dbReference>
<evidence type="ECO:0000313" key="1">
    <source>
        <dbReference type="EMBL" id="KAB0884656.1"/>
    </source>
</evidence>
<evidence type="ECO:0000313" key="4">
    <source>
        <dbReference type="Proteomes" id="UP000469927"/>
    </source>
</evidence>